<gene>
    <name evidence="1" type="ORF">LTS18_014745</name>
</gene>
<name>A0ACC3DGQ4_9PEZI</name>
<accession>A0ACC3DGQ4</accession>
<sequence>MENHGSGPTSPKHRPLMSRTKEDLHLRSISNGSARNLEDGVRPALADGRKPHVCIVGAGVAGLRCAEVLVDHGVKVTIYEARDRVGGR</sequence>
<comment type="caution">
    <text evidence="1">The sequence shown here is derived from an EMBL/GenBank/DDBJ whole genome shotgun (WGS) entry which is preliminary data.</text>
</comment>
<feature type="non-terminal residue" evidence="1">
    <location>
        <position position="88"/>
    </location>
</feature>
<evidence type="ECO:0000313" key="2">
    <source>
        <dbReference type="Proteomes" id="UP001186974"/>
    </source>
</evidence>
<evidence type="ECO:0000313" key="1">
    <source>
        <dbReference type="EMBL" id="KAK3071943.1"/>
    </source>
</evidence>
<organism evidence="1 2">
    <name type="scientific">Coniosporium uncinatum</name>
    <dbReference type="NCBI Taxonomy" id="93489"/>
    <lineage>
        <taxon>Eukaryota</taxon>
        <taxon>Fungi</taxon>
        <taxon>Dikarya</taxon>
        <taxon>Ascomycota</taxon>
        <taxon>Pezizomycotina</taxon>
        <taxon>Dothideomycetes</taxon>
        <taxon>Dothideomycetes incertae sedis</taxon>
        <taxon>Coniosporium</taxon>
    </lineage>
</organism>
<reference evidence="1" key="1">
    <citation type="submission" date="2024-09" db="EMBL/GenBank/DDBJ databases">
        <title>Black Yeasts Isolated from many extreme environments.</title>
        <authorList>
            <person name="Coleine C."/>
            <person name="Stajich J.E."/>
            <person name="Selbmann L."/>
        </authorList>
    </citation>
    <scope>NUCLEOTIDE SEQUENCE</scope>
    <source>
        <strain evidence="1">CCFEE 5737</strain>
    </source>
</reference>
<proteinExistence type="predicted"/>
<dbReference type="Proteomes" id="UP001186974">
    <property type="component" value="Unassembled WGS sequence"/>
</dbReference>
<dbReference type="EMBL" id="JAWDJW010004780">
    <property type="protein sequence ID" value="KAK3071943.1"/>
    <property type="molecule type" value="Genomic_DNA"/>
</dbReference>
<protein>
    <submittedName>
        <fullName evidence="1">Uncharacterized protein</fullName>
    </submittedName>
</protein>
<keyword evidence="2" id="KW-1185">Reference proteome</keyword>